<feature type="domain" description="Rieske" evidence="5">
    <location>
        <begin position="12"/>
        <end position="123"/>
    </location>
</feature>
<proteinExistence type="predicted"/>
<evidence type="ECO:0000256" key="4">
    <source>
        <dbReference type="ARBA" id="ARBA00023014"/>
    </source>
</evidence>
<name>A0A1H8UF37_9EURY</name>
<dbReference type="Pfam" id="PF00355">
    <property type="entry name" value="Rieske"/>
    <property type="match status" value="1"/>
</dbReference>
<dbReference type="GO" id="GO:0046872">
    <property type="term" value="F:metal ion binding"/>
    <property type="evidence" value="ECO:0007669"/>
    <property type="project" value="UniProtKB-KW"/>
</dbReference>
<gene>
    <name evidence="6" type="ORF">SAMN04487948_110128</name>
</gene>
<dbReference type="PROSITE" id="PS51296">
    <property type="entry name" value="RIESKE"/>
    <property type="match status" value="1"/>
</dbReference>
<evidence type="ECO:0000256" key="3">
    <source>
        <dbReference type="ARBA" id="ARBA00023004"/>
    </source>
</evidence>
<evidence type="ECO:0000313" key="6">
    <source>
        <dbReference type="EMBL" id="SEP01238.1"/>
    </source>
</evidence>
<dbReference type="Proteomes" id="UP000199126">
    <property type="component" value="Unassembled WGS sequence"/>
</dbReference>
<dbReference type="GO" id="GO:0051537">
    <property type="term" value="F:2 iron, 2 sulfur cluster binding"/>
    <property type="evidence" value="ECO:0007669"/>
    <property type="project" value="UniProtKB-KW"/>
</dbReference>
<evidence type="ECO:0000313" key="7">
    <source>
        <dbReference type="Proteomes" id="UP000199126"/>
    </source>
</evidence>
<keyword evidence="7" id="KW-1185">Reference proteome</keyword>
<dbReference type="PANTHER" id="PTHR21496">
    <property type="entry name" value="FERREDOXIN-RELATED"/>
    <property type="match status" value="1"/>
</dbReference>
<dbReference type="RefSeq" id="WP_089826105.1">
    <property type="nucleotide sequence ID" value="NZ_FODV01000010.1"/>
</dbReference>
<dbReference type="AlphaFoldDB" id="A0A1H8UF37"/>
<keyword evidence="3" id="KW-0408">Iron</keyword>
<dbReference type="EMBL" id="FODV01000010">
    <property type="protein sequence ID" value="SEP01238.1"/>
    <property type="molecule type" value="Genomic_DNA"/>
</dbReference>
<keyword evidence="2" id="KW-0479">Metal-binding</keyword>
<evidence type="ECO:0000259" key="5">
    <source>
        <dbReference type="PROSITE" id="PS51296"/>
    </source>
</evidence>
<keyword evidence="4" id="KW-0411">Iron-sulfur</keyword>
<accession>A0A1H8UF37</accession>
<dbReference type="InterPro" id="IPR036922">
    <property type="entry name" value="Rieske_2Fe-2S_sf"/>
</dbReference>
<organism evidence="6 7">
    <name type="scientific">Halogranum amylolyticum</name>
    <dbReference type="NCBI Taxonomy" id="660520"/>
    <lineage>
        <taxon>Archaea</taxon>
        <taxon>Methanobacteriati</taxon>
        <taxon>Methanobacteriota</taxon>
        <taxon>Stenosarchaea group</taxon>
        <taxon>Halobacteria</taxon>
        <taxon>Halobacteriales</taxon>
        <taxon>Haloferacaceae</taxon>
    </lineage>
</organism>
<evidence type="ECO:0000256" key="2">
    <source>
        <dbReference type="ARBA" id="ARBA00022723"/>
    </source>
</evidence>
<dbReference type="InterPro" id="IPR017941">
    <property type="entry name" value="Rieske_2Fe-2S"/>
</dbReference>
<dbReference type="Gene3D" id="2.102.10.10">
    <property type="entry name" value="Rieske [2Fe-2S] iron-sulphur domain"/>
    <property type="match status" value="1"/>
</dbReference>
<dbReference type="PANTHER" id="PTHR21496:SF23">
    <property type="entry name" value="3-PHENYLPROPIONATE_CINNAMIC ACID DIOXYGENASE FERREDOXIN SUBUNIT"/>
    <property type="match status" value="1"/>
</dbReference>
<sequence>MSVDPNIEDEYTKVASVEDIPRGRGIAVDLNGIEVAVFNVNGEFHALSNRCPHQGAPLYKAGEEKINAEHTWTKSRGGVNEEEITVSCPWHLWELDIESGEHEVSGKCIGTFDVEVAEDDVFVRI</sequence>
<dbReference type="SUPFAM" id="SSF50022">
    <property type="entry name" value="ISP domain"/>
    <property type="match status" value="1"/>
</dbReference>
<protein>
    <submittedName>
        <fullName evidence="6">Nitrite reductase (NADH) small subunit</fullName>
    </submittedName>
</protein>
<reference evidence="7" key="1">
    <citation type="submission" date="2016-10" db="EMBL/GenBank/DDBJ databases">
        <authorList>
            <person name="Varghese N."/>
            <person name="Submissions S."/>
        </authorList>
    </citation>
    <scope>NUCLEOTIDE SEQUENCE [LARGE SCALE GENOMIC DNA]</scope>
    <source>
        <strain evidence="7">CGMCC 1.10121</strain>
    </source>
</reference>
<keyword evidence="1" id="KW-0001">2Fe-2S</keyword>
<dbReference type="OrthoDB" id="6837at2157"/>
<evidence type="ECO:0000256" key="1">
    <source>
        <dbReference type="ARBA" id="ARBA00022714"/>
    </source>
</evidence>